<comment type="caution">
    <text evidence="3">The sequence shown here is derived from an EMBL/GenBank/DDBJ whole genome shotgun (WGS) entry which is preliminary data.</text>
</comment>
<sequence>MKRVLTILTIIFAATAVTCFSLEGPYAAGNSAESIGSYMIKAGNITIPEPVDTSSEEVYKRGTVSILGYGEKEYRNKRASQPWHGNRMTVTVAAASDDDEGETEEDDGGKESQELGPDRLWGTVKLG</sequence>
<dbReference type="Proteomes" id="UP000807825">
    <property type="component" value="Unassembled WGS sequence"/>
</dbReference>
<feature type="signal peptide" evidence="2">
    <location>
        <begin position="1"/>
        <end position="16"/>
    </location>
</feature>
<dbReference type="AlphaFoldDB" id="A0A9D6UYJ6"/>
<evidence type="ECO:0000313" key="3">
    <source>
        <dbReference type="EMBL" id="MBI5248027.1"/>
    </source>
</evidence>
<accession>A0A9D6UYJ6</accession>
<evidence type="ECO:0000256" key="2">
    <source>
        <dbReference type="SAM" id="SignalP"/>
    </source>
</evidence>
<evidence type="ECO:0000256" key="1">
    <source>
        <dbReference type="SAM" id="MobiDB-lite"/>
    </source>
</evidence>
<dbReference type="EMBL" id="JACRDE010000029">
    <property type="protein sequence ID" value="MBI5248027.1"/>
    <property type="molecule type" value="Genomic_DNA"/>
</dbReference>
<feature type="region of interest" description="Disordered" evidence="1">
    <location>
        <begin position="85"/>
        <end position="127"/>
    </location>
</feature>
<protein>
    <recommendedName>
        <fullName evidence="5">Secreted protein</fullName>
    </recommendedName>
</protein>
<gene>
    <name evidence="3" type="ORF">HY912_00910</name>
</gene>
<proteinExistence type="predicted"/>
<organism evidence="3 4">
    <name type="scientific">Desulfomonile tiedjei</name>
    <dbReference type="NCBI Taxonomy" id="2358"/>
    <lineage>
        <taxon>Bacteria</taxon>
        <taxon>Pseudomonadati</taxon>
        <taxon>Thermodesulfobacteriota</taxon>
        <taxon>Desulfomonilia</taxon>
        <taxon>Desulfomonilales</taxon>
        <taxon>Desulfomonilaceae</taxon>
        <taxon>Desulfomonile</taxon>
    </lineage>
</organism>
<name>A0A9D6UYJ6_9BACT</name>
<feature type="chain" id="PRO_5038340946" description="Secreted protein" evidence="2">
    <location>
        <begin position="17"/>
        <end position="127"/>
    </location>
</feature>
<keyword evidence="2" id="KW-0732">Signal</keyword>
<reference evidence="3" key="1">
    <citation type="submission" date="2020-07" db="EMBL/GenBank/DDBJ databases">
        <title>Huge and variable diversity of episymbiotic CPR bacteria and DPANN archaea in groundwater ecosystems.</title>
        <authorList>
            <person name="He C.Y."/>
            <person name="Keren R."/>
            <person name="Whittaker M."/>
            <person name="Farag I.F."/>
            <person name="Doudna J."/>
            <person name="Cate J.H.D."/>
            <person name="Banfield J.F."/>
        </authorList>
    </citation>
    <scope>NUCLEOTIDE SEQUENCE</scope>
    <source>
        <strain evidence="3">NC_groundwater_1664_Pr3_B-0.1um_52_9</strain>
    </source>
</reference>
<evidence type="ECO:0008006" key="5">
    <source>
        <dbReference type="Google" id="ProtNLM"/>
    </source>
</evidence>
<feature type="compositionally biased region" description="Acidic residues" evidence="1">
    <location>
        <begin position="96"/>
        <end position="108"/>
    </location>
</feature>
<evidence type="ECO:0000313" key="4">
    <source>
        <dbReference type="Proteomes" id="UP000807825"/>
    </source>
</evidence>